<dbReference type="AlphaFoldDB" id="A0A8B8FWA7"/>
<organism evidence="1 2">
    <name type="scientific">Sipha flava</name>
    <name type="common">yellow sugarcane aphid</name>
    <dbReference type="NCBI Taxonomy" id="143950"/>
    <lineage>
        <taxon>Eukaryota</taxon>
        <taxon>Metazoa</taxon>
        <taxon>Ecdysozoa</taxon>
        <taxon>Arthropoda</taxon>
        <taxon>Hexapoda</taxon>
        <taxon>Insecta</taxon>
        <taxon>Pterygota</taxon>
        <taxon>Neoptera</taxon>
        <taxon>Paraneoptera</taxon>
        <taxon>Hemiptera</taxon>
        <taxon>Sternorrhyncha</taxon>
        <taxon>Aphidomorpha</taxon>
        <taxon>Aphidoidea</taxon>
        <taxon>Aphididae</taxon>
        <taxon>Sipha</taxon>
    </lineage>
</organism>
<gene>
    <name evidence="2" type="primary">LOC112686977</name>
</gene>
<protein>
    <submittedName>
        <fullName evidence="2">Uncharacterized protein LOC112686977</fullName>
    </submittedName>
</protein>
<dbReference type="GeneID" id="112686977"/>
<evidence type="ECO:0000313" key="2">
    <source>
        <dbReference type="RefSeq" id="XP_025415259.1"/>
    </source>
</evidence>
<evidence type="ECO:0000313" key="1">
    <source>
        <dbReference type="Proteomes" id="UP000694846"/>
    </source>
</evidence>
<dbReference type="PANTHER" id="PTHR37162:SF1">
    <property type="entry name" value="BED-TYPE DOMAIN-CONTAINING PROTEIN"/>
    <property type="match status" value="1"/>
</dbReference>
<name>A0A8B8FWA7_9HEMI</name>
<accession>A0A8B8FWA7</accession>
<keyword evidence="1" id="KW-1185">Reference proteome</keyword>
<reference evidence="2" key="1">
    <citation type="submission" date="2025-08" db="UniProtKB">
        <authorList>
            <consortium name="RefSeq"/>
        </authorList>
    </citation>
    <scope>IDENTIFICATION</scope>
    <source>
        <tissue evidence="2">Whole body</tissue>
    </source>
</reference>
<dbReference type="Proteomes" id="UP000694846">
    <property type="component" value="Unplaced"/>
</dbReference>
<sequence length="327" mass="36710">MDKWLKKVVPDTQSTQLIIKVIENIDEPKPLLSLITADSKYKNWLTTKMNIKQKEIAYCSVCSSFLSPHLTEIKRHGQSAKHIVNSNQVVLQNSVNKIFKISSLTEKTRIAELKLTALFAKNNLPFSLSDTLTPLLSTIFSDSKIAIKLTLKRTKATAVMKNVLGNNFLNELCDKLKQPGTFYSLIMDETIDISEVKQCAVVIIYFHTKTMTVKTQFLDMVETFSRTADDLTDTLLKCASDKDLEKNMMVGFSSDTTNAMAGQFHSVFTNLKSAVPGIACIKCSCHMIHLSASKACLKLPRSIEDLLRNVGSHFSRSHSRQTKYKAF</sequence>
<dbReference type="OrthoDB" id="6617543at2759"/>
<dbReference type="RefSeq" id="XP_025415259.1">
    <property type="nucleotide sequence ID" value="XM_025559474.1"/>
</dbReference>
<proteinExistence type="predicted"/>
<dbReference type="PANTHER" id="PTHR37162">
    <property type="entry name" value="HAT FAMILY DIMERISATION DOMAINCONTAINING PROTEIN-RELATED"/>
    <property type="match status" value="1"/>
</dbReference>